<dbReference type="RefSeq" id="WP_379495275.1">
    <property type="nucleotide sequence ID" value="NZ_JBHSAO010000001.1"/>
</dbReference>
<accession>A0ABV8GT69</accession>
<organism evidence="1 2">
    <name type="scientific">Oceanobacillus longus</name>
    <dbReference type="NCBI Taxonomy" id="930120"/>
    <lineage>
        <taxon>Bacteria</taxon>
        <taxon>Bacillati</taxon>
        <taxon>Bacillota</taxon>
        <taxon>Bacilli</taxon>
        <taxon>Bacillales</taxon>
        <taxon>Bacillaceae</taxon>
        <taxon>Oceanobacillus</taxon>
    </lineage>
</organism>
<reference evidence="2" key="1">
    <citation type="journal article" date="2019" name="Int. J. Syst. Evol. Microbiol.">
        <title>The Global Catalogue of Microorganisms (GCM) 10K type strain sequencing project: providing services to taxonomists for standard genome sequencing and annotation.</title>
        <authorList>
            <consortium name="The Broad Institute Genomics Platform"/>
            <consortium name="The Broad Institute Genome Sequencing Center for Infectious Disease"/>
            <person name="Wu L."/>
            <person name="Ma J."/>
        </authorList>
    </citation>
    <scope>NUCLEOTIDE SEQUENCE [LARGE SCALE GENOMIC DNA]</scope>
    <source>
        <strain evidence="2">IBRC-M 10703</strain>
    </source>
</reference>
<name>A0ABV8GT69_9BACI</name>
<evidence type="ECO:0008006" key="3">
    <source>
        <dbReference type="Google" id="ProtNLM"/>
    </source>
</evidence>
<evidence type="ECO:0000313" key="2">
    <source>
        <dbReference type="Proteomes" id="UP001595772"/>
    </source>
</evidence>
<proteinExistence type="predicted"/>
<sequence length="108" mass="12725">MYTFKRFSLYIFIILLLISIFQDINTKPPPTTFINNKENIIFNHAYSIAHVKVFPGDTVLSITETINQESLAQMDLQQILQHFEELNPTTDPYKLQPYTVYYFPVYDP</sequence>
<protein>
    <recommendedName>
        <fullName evidence="3">LysM domain-containing protein</fullName>
    </recommendedName>
</protein>
<comment type="caution">
    <text evidence="1">The sequence shown here is derived from an EMBL/GenBank/DDBJ whole genome shotgun (WGS) entry which is preliminary data.</text>
</comment>
<dbReference type="Proteomes" id="UP001595772">
    <property type="component" value="Unassembled WGS sequence"/>
</dbReference>
<gene>
    <name evidence="1" type="ORF">ACFOUV_02965</name>
</gene>
<evidence type="ECO:0000313" key="1">
    <source>
        <dbReference type="EMBL" id="MFC4022778.1"/>
    </source>
</evidence>
<dbReference type="EMBL" id="JBHSAO010000001">
    <property type="protein sequence ID" value="MFC4022778.1"/>
    <property type="molecule type" value="Genomic_DNA"/>
</dbReference>
<keyword evidence="2" id="KW-1185">Reference proteome</keyword>